<evidence type="ECO:0000259" key="1">
    <source>
        <dbReference type="Pfam" id="PF12706"/>
    </source>
</evidence>
<feature type="domain" description="Metallo-beta-lactamase" evidence="1">
    <location>
        <begin position="89"/>
        <end position="283"/>
    </location>
</feature>
<dbReference type="PANTHER" id="PTHR15032">
    <property type="entry name" value="N-ACYL-PHOSPHATIDYLETHANOLAMINE-HYDROLYZING PHOSPHOLIPASE D"/>
    <property type="match status" value="1"/>
</dbReference>
<accession>A0ABS1BQF2</accession>
<dbReference type="EMBL" id="JAEHNZ010000001">
    <property type="protein sequence ID" value="MBK0395496.1"/>
    <property type="molecule type" value="Genomic_DNA"/>
</dbReference>
<dbReference type="Proteomes" id="UP000614058">
    <property type="component" value="Unassembled WGS sequence"/>
</dbReference>
<dbReference type="Gene3D" id="3.60.15.10">
    <property type="entry name" value="Ribonuclease Z/Hydroxyacylglutathione hydrolase-like"/>
    <property type="match status" value="1"/>
</dbReference>
<name>A0ABS1BQF2_9NEIS</name>
<dbReference type="InterPro" id="IPR036866">
    <property type="entry name" value="RibonucZ/Hydroxyglut_hydro"/>
</dbReference>
<dbReference type="PANTHER" id="PTHR15032:SF4">
    <property type="entry name" value="N-ACYL-PHOSPHATIDYLETHANOLAMINE-HYDROLYZING PHOSPHOLIPASE D"/>
    <property type="match status" value="1"/>
</dbReference>
<evidence type="ECO:0000313" key="3">
    <source>
        <dbReference type="Proteomes" id="UP000614058"/>
    </source>
</evidence>
<dbReference type="RefSeq" id="WP_200521568.1">
    <property type="nucleotide sequence ID" value="NZ_JAEHNZ010000001.1"/>
</dbReference>
<protein>
    <submittedName>
        <fullName evidence="2">MBL fold metallo-hydrolase</fullName>
    </submittedName>
</protein>
<dbReference type="SUPFAM" id="SSF56281">
    <property type="entry name" value="Metallo-hydrolase/oxidoreductase"/>
    <property type="match status" value="1"/>
</dbReference>
<keyword evidence="3" id="KW-1185">Reference proteome</keyword>
<dbReference type="InterPro" id="IPR001279">
    <property type="entry name" value="Metallo-B-lactamas"/>
</dbReference>
<gene>
    <name evidence="2" type="ORF">JDW22_02555</name>
</gene>
<evidence type="ECO:0000313" key="2">
    <source>
        <dbReference type="EMBL" id="MBK0395496.1"/>
    </source>
</evidence>
<dbReference type="PIRSF" id="PIRSF038896">
    <property type="entry name" value="NAPE-PLD"/>
    <property type="match status" value="1"/>
</dbReference>
<comment type="caution">
    <text evidence="2">The sequence shown here is derived from an EMBL/GenBank/DDBJ whole genome shotgun (WGS) entry which is preliminary data.</text>
</comment>
<dbReference type="InterPro" id="IPR024884">
    <property type="entry name" value="NAPE-PLD"/>
</dbReference>
<reference evidence="2 3" key="1">
    <citation type="journal article" date="2021" name="Pathogens">
        <title>Isolation and Characterization of Kingella bonacorsii sp. nov., A Novel Kingella Species Detected in a Stable Periodontitis Subject.</title>
        <authorList>
            <person name="Antezack A."/>
            <person name="Boxberger M."/>
            <person name="Rolland C."/>
            <person name="Monnet-Corti V."/>
            <person name="La Scola B."/>
        </authorList>
    </citation>
    <scope>NUCLEOTIDE SEQUENCE [LARGE SCALE GENOMIC DNA]</scope>
    <source>
        <strain evidence="2 3">Marseille-Q4569</strain>
    </source>
</reference>
<organism evidence="2 3">
    <name type="scientific">Kingella bonacorsii</name>
    <dbReference type="NCBI Taxonomy" id="2796361"/>
    <lineage>
        <taxon>Bacteria</taxon>
        <taxon>Pseudomonadati</taxon>
        <taxon>Pseudomonadota</taxon>
        <taxon>Betaproteobacteria</taxon>
        <taxon>Neisseriales</taxon>
        <taxon>Neisseriaceae</taxon>
        <taxon>Kingella</taxon>
    </lineage>
</organism>
<dbReference type="Pfam" id="PF12706">
    <property type="entry name" value="Lactamase_B_2"/>
    <property type="match status" value="1"/>
</dbReference>
<sequence>MRYPIRPASDHYNPINQTFYVTPPQQPVQGGIQTVLRWLKAMTFDAPKYAPPAPLPSQTPDWATFLQDDQPRLIWFGHSSVFIRIAGKTLLLDPVFSRHASPIPLISRRYQAPPASLSQLPPVDYILYSHNHYDHLDKLTVRHHIDSDTQFIVPLNLGTLLQKWGIPPARIIELDWWQHTAIGSLKIHAVPARHNSSRGWGDFNKTLWAGYVIQTPQHTVYFSGDSSYGSHYRQIGQRFPKIDLALVENGQYNANWRDNHMHPEETAQAAADLRPHRFMPIHWGMFSLAMHPWDEPVRRSLPLIRAQNIATLTPTLGQVCTLDTPTSDWWENIK</sequence>
<proteinExistence type="predicted"/>